<comment type="similarity">
    <text evidence="13">Belongs to the LpxK family.</text>
</comment>
<keyword evidence="18" id="KW-1185">Reference proteome</keyword>
<evidence type="ECO:0000256" key="9">
    <source>
        <dbReference type="ARBA" id="ARBA00022777"/>
    </source>
</evidence>
<dbReference type="Proteomes" id="UP000247152">
    <property type="component" value="Unassembled WGS sequence"/>
</dbReference>
<organism evidence="14 17">
    <name type="scientific">Legionella qingyii</name>
    <dbReference type="NCBI Taxonomy" id="2184757"/>
    <lineage>
        <taxon>Bacteria</taxon>
        <taxon>Pseudomonadati</taxon>
        <taxon>Pseudomonadota</taxon>
        <taxon>Gammaproteobacteria</taxon>
        <taxon>Legionellales</taxon>
        <taxon>Legionellaceae</taxon>
        <taxon>Legionella</taxon>
    </lineage>
</organism>
<comment type="caution">
    <text evidence="14">The sequence shown here is derived from an EMBL/GenBank/DDBJ whole genome shotgun (WGS) entry which is preliminary data.</text>
</comment>
<evidence type="ECO:0000256" key="2">
    <source>
        <dbReference type="ARBA" id="ARBA00004870"/>
    </source>
</evidence>
<evidence type="ECO:0000313" key="16">
    <source>
        <dbReference type="EMBL" id="RUR24928.1"/>
    </source>
</evidence>
<dbReference type="OrthoDB" id="9766423at2"/>
<evidence type="ECO:0000256" key="4">
    <source>
        <dbReference type="ARBA" id="ARBA00016436"/>
    </source>
</evidence>
<dbReference type="GO" id="GO:0009029">
    <property type="term" value="F:lipid-A 4'-kinase activity"/>
    <property type="evidence" value="ECO:0007669"/>
    <property type="project" value="UniProtKB-UniRule"/>
</dbReference>
<dbReference type="HAMAP" id="MF_00409">
    <property type="entry name" value="LpxK"/>
    <property type="match status" value="1"/>
</dbReference>
<dbReference type="InterPro" id="IPR003758">
    <property type="entry name" value="LpxK"/>
</dbReference>
<dbReference type="GO" id="GO:0009245">
    <property type="term" value="P:lipid A biosynthetic process"/>
    <property type="evidence" value="ECO:0007669"/>
    <property type="project" value="UniProtKB-UniRule"/>
</dbReference>
<dbReference type="RefSeq" id="WP_110141476.1">
    <property type="nucleotide sequence ID" value="NZ_QHJG01000003.1"/>
</dbReference>
<keyword evidence="5 13" id="KW-0444">Lipid biosynthesis</keyword>
<evidence type="ECO:0000256" key="7">
    <source>
        <dbReference type="ARBA" id="ARBA00022679"/>
    </source>
</evidence>
<evidence type="ECO:0000313" key="18">
    <source>
        <dbReference type="Proteomes" id="UP000287374"/>
    </source>
</evidence>
<keyword evidence="6 13" id="KW-0441">Lipid A biosynthesis</keyword>
<reference evidence="16 18" key="2">
    <citation type="submission" date="2018-12" db="EMBL/GenBank/DDBJ databases">
        <title>Legionella sp,whole genome shotgun sequence.</title>
        <authorList>
            <person name="Wu H."/>
        </authorList>
    </citation>
    <scope>NUCLEOTIDE SEQUENCE [LARGE SCALE GENOMIC DNA]</scope>
    <source>
        <strain evidence="16">Km489</strain>
        <strain evidence="18">km489</strain>
    </source>
</reference>
<evidence type="ECO:0000256" key="5">
    <source>
        <dbReference type="ARBA" id="ARBA00022516"/>
    </source>
</evidence>
<evidence type="ECO:0000256" key="6">
    <source>
        <dbReference type="ARBA" id="ARBA00022556"/>
    </source>
</evidence>
<dbReference type="GO" id="GO:0005524">
    <property type="term" value="F:ATP binding"/>
    <property type="evidence" value="ECO:0007669"/>
    <property type="project" value="UniProtKB-UniRule"/>
</dbReference>
<dbReference type="Proteomes" id="UP000287374">
    <property type="component" value="Unassembled WGS sequence"/>
</dbReference>
<sequence length="345" mass="38898">MSAFLDKLWYGKDHPLQWVLRPLSWGYFAVVSVRRYFLQRFSQINCPVPLIVVGNITVGGVGKTPLVIELTKRIQQKGLRVGIVSRGYGAATKHFPYEVHVNDSALKVGDEPLLLAQKTKCPVVIAPKRTEAVRYLLEKHQSQIIISDDGLQHYRMGRAIEIAVIDGTRGLGNGLCLPAGPLRESAARLEQVDFIVVNEGKWHEDSDSVSMKQAHSAVAFQKRSNAYPMVLRPGTIKKLSTDEEIEPQKLNEKWEAIAAIGNPQRFYSTLLQLGIEFDTCSYPDHYQFKPDDLNSSKSLIIMTEKDAVKCRAFSSDNMHYLPVEAVLDDAFWDALWLHQQLKGYC</sequence>
<protein>
    <recommendedName>
        <fullName evidence="4 13">Tetraacyldisaccharide 4'-kinase</fullName>
        <ecNumber evidence="3 13">2.7.1.130</ecNumber>
    </recommendedName>
    <alternativeName>
        <fullName evidence="12 13">Lipid A 4'-kinase</fullName>
    </alternativeName>
</protein>
<dbReference type="PANTHER" id="PTHR42724:SF1">
    <property type="entry name" value="TETRAACYLDISACCHARIDE 4'-KINASE, MITOCHONDRIAL-RELATED"/>
    <property type="match status" value="1"/>
</dbReference>
<dbReference type="PANTHER" id="PTHR42724">
    <property type="entry name" value="TETRAACYLDISACCHARIDE 4'-KINASE"/>
    <property type="match status" value="1"/>
</dbReference>
<evidence type="ECO:0000256" key="12">
    <source>
        <dbReference type="ARBA" id="ARBA00029757"/>
    </source>
</evidence>
<keyword evidence="7 13" id="KW-0808">Transferase</keyword>
<evidence type="ECO:0000256" key="8">
    <source>
        <dbReference type="ARBA" id="ARBA00022741"/>
    </source>
</evidence>
<feature type="binding site" evidence="13">
    <location>
        <begin position="57"/>
        <end position="64"/>
    </location>
    <ligand>
        <name>ATP</name>
        <dbReference type="ChEBI" id="CHEBI:30616"/>
    </ligand>
</feature>
<keyword evidence="8 13" id="KW-0547">Nucleotide-binding</keyword>
<comment type="catalytic activity">
    <reaction evidence="13">
        <text>a lipid A disaccharide + ATP = a lipid IVA + ADP + H(+)</text>
        <dbReference type="Rhea" id="RHEA:67840"/>
        <dbReference type="ChEBI" id="CHEBI:15378"/>
        <dbReference type="ChEBI" id="CHEBI:30616"/>
        <dbReference type="ChEBI" id="CHEBI:176343"/>
        <dbReference type="ChEBI" id="CHEBI:176425"/>
        <dbReference type="ChEBI" id="CHEBI:456216"/>
        <dbReference type="EC" id="2.7.1.130"/>
    </reaction>
</comment>
<dbReference type="GO" id="GO:0009244">
    <property type="term" value="P:lipopolysaccharide core region biosynthetic process"/>
    <property type="evidence" value="ECO:0007669"/>
    <property type="project" value="TreeGrafter"/>
</dbReference>
<dbReference type="InterPro" id="IPR027417">
    <property type="entry name" value="P-loop_NTPase"/>
</dbReference>
<comment type="function">
    <text evidence="1 13">Transfers the gamma-phosphate of ATP to the 4'-position of a tetraacyldisaccharide 1-phosphate intermediate (termed DS-1-P) to form tetraacyldisaccharide 1,4'-bis-phosphate (lipid IVA).</text>
</comment>
<evidence type="ECO:0000313" key="14">
    <source>
        <dbReference type="EMBL" id="PWY56411.1"/>
    </source>
</evidence>
<dbReference type="EMBL" id="QHJG01000003">
    <property type="protein sequence ID" value="PWY57232.1"/>
    <property type="molecule type" value="Genomic_DNA"/>
</dbReference>
<gene>
    <name evidence="13" type="primary">lpxK</name>
    <name evidence="15" type="ORF">DGG96_02670</name>
    <name evidence="14" type="ORF">DGG96_06520</name>
    <name evidence="16" type="ORF">ELY20_04010</name>
</gene>
<evidence type="ECO:0000256" key="10">
    <source>
        <dbReference type="ARBA" id="ARBA00022840"/>
    </source>
</evidence>
<evidence type="ECO:0000256" key="3">
    <source>
        <dbReference type="ARBA" id="ARBA00012071"/>
    </source>
</evidence>
<dbReference type="UniPathway" id="UPA00359">
    <property type="reaction ID" value="UER00482"/>
</dbReference>
<dbReference type="EMBL" id="RZGX01000004">
    <property type="protein sequence ID" value="RUR24928.1"/>
    <property type="molecule type" value="Genomic_DNA"/>
</dbReference>
<evidence type="ECO:0000256" key="1">
    <source>
        <dbReference type="ARBA" id="ARBA00002274"/>
    </source>
</evidence>
<dbReference type="EC" id="2.7.1.130" evidence="3 13"/>
<evidence type="ECO:0000313" key="15">
    <source>
        <dbReference type="EMBL" id="PWY57232.1"/>
    </source>
</evidence>
<accession>A0A317U3X5</accession>
<comment type="pathway">
    <text evidence="2 13">Glycolipid biosynthesis; lipid IV(A) biosynthesis; lipid IV(A) from (3R)-3-hydroxytetradecanoyl-[acyl-carrier-protein] and UDP-N-acetyl-alpha-D-glucosamine: step 6/6.</text>
</comment>
<dbReference type="NCBIfam" id="TIGR00682">
    <property type="entry name" value="lpxK"/>
    <property type="match status" value="1"/>
</dbReference>
<dbReference type="AlphaFoldDB" id="A0A317U3X5"/>
<evidence type="ECO:0000256" key="13">
    <source>
        <dbReference type="HAMAP-Rule" id="MF_00409"/>
    </source>
</evidence>
<keyword evidence="11 13" id="KW-0443">Lipid metabolism</keyword>
<dbReference type="Pfam" id="PF02606">
    <property type="entry name" value="LpxK"/>
    <property type="match status" value="1"/>
</dbReference>
<keyword evidence="10 13" id="KW-0067">ATP-binding</keyword>
<keyword evidence="9 13" id="KW-0418">Kinase</keyword>
<proteinExistence type="inferred from homology"/>
<reference evidence="14 17" key="1">
    <citation type="submission" date="2018-05" db="EMBL/GenBank/DDBJ databases">
        <title>Legionella qingyii sp.nov., whole genome shotgun sequence.</title>
        <authorList>
            <person name="Wu H."/>
            <person name="Zhu Q."/>
            <person name="Hu C."/>
        </authorList>
    </citation>
    <scope>NUCLEOTIDE SEQUENCE [LARGE SCALE GENOMIC DNA]</scope>
    <source>
        <strain evidence="14 17">HEB18</strain>
    </source>
</reference>
<evidence type="ECO:0000256" key="11">
    <source>
        <dbReference type="ARBA" id="ARBA00023098"/>
    </source>
</evidence>
<dbReference type="EMBL" id="QHJG01000008">
    <property type="protein sequence ID" value="PWY56411.1"/>
    <property type="molecule type" value="Genomic_DNA"/>
</dbReference>
<dbReference type="GO" id="GO:0005886">
    <property type="term" value="C:plasma membrane"/>
    <property type="evidence" value="ECO:0007669"/>
    <property type="project" value="TreeGrafter"/>
</dbReference>
<name>A0A317U3X5_9GAMM</name>
<evidence type="ECO:0000313" key="17">
    <source>
        <dbReference type="Proteomes" id="UP000247152"/>
    </source>
</evidence>
<dbReference type="SUPFAM" id="SSF52540">
    <property type="entry name" value="P-loop containing nucleoside triphosphate hydrolases"/>
    <property type="match status" value="1"/>
</dbReference>